<feature type="coiled-coil region" evidence="1">
    <location>
        <begin position="143"/>
        <end position="170"/>
    </location>
</feature>
<keyword evidence="3" id="KW-1133">Transmembrane helix</keyword>
<reference evidence="5 7" key="1">
    <citation type="submission" date="2019-11" db="EMBL/GenBank/DDBJ databases">
        <title>Venturia inaequalis Genome Resource.</title>
        <authorList>
            <person name="Lichtner F.J."/>
        </authorList>
    </citation>
    <scope>NUCLEOTIDE SEQUENCE [LARGE SCALE GENOMIC DNA]</scope>
    <source>
        <strain evidence="4 8">120213</strain>
        <strain evidence="5">Bline_iso_100314</strain>
        <strain evidence="6 9">DMI_063113</strain>
    </source>
</reference>
<evidence type="ECO:0000256" key="3">
    <source>
        <dbReference type="SAM" id="Phobius"/>
    </source>
</evidence>
<dbReference type="EMBL" id="WNWQ01000541">
    <property type="protein sequence ID" value="KAE9966291.1"/>
    <property type="molecule type" value="Genomic_DNA"/>
</dbReference>
<dbReference type="EMBL" id="WNWS01000741">
    <property type="protein sequence ID" value="KAE9964065.1"/>
    <property type="molecule type" value="Genomic_DNA"/>
</dbReference>
<feature type="compositionally biased region" description="Acidic residues" evidence="2">
    <location>
        <begin position="181"/>
        <end position="196"/>
    </location>
</feature>
<evidence type="ECO:0000256" key="1">
    <source>
        <dbReference type="SAM" id="Coils"/>
    </source>
</evidence>
<dbReference type="Proteomes" id="UP000490939">
    <property type="component" value="Unassembled WGS sequence"/>
</dbReference>
<feature type="region of interest" description="Disordered" evidence="2">
    <location>
        <begin position="174"/>
        <end position="201"/>
    </location>
</feature>
<accession>A0A8H3UB41</accession>
<keyword evidence="3" id="KW-0472">Membrane</keyword>
<keyword evidence="1" id="KW-0175">Coiled coil</keyword>
<name>A0A8H3UB41_VENIN</name>
<keyword evidence="9" id="KW-1185">Reference proteome</keyword>
<comment type="caution">
    <text evidence="5">The sequence shown here is derived from an EMBL/GenBank/DDBJ whole genome shotgun (WGS) entry which is preliminary data.</text>
</comment>
<keyword evidence="3" id="KW-0812">Transmembrane</keyword>
<evidence type="ECO:0000313" key="6">
    <source>
        <dbReference type="EMBL" id="KAE9980875.1"/>
    </source>
</evidence>
<proteinExistence type="predicted"/>
<sequence>MDTSKSQSIKDYAHYNIAAPVALLSIGFVGPALSAAAAVGMYGFATWNDAKNSRAQGELIKKEESLSSLKDHQVDLVFAQKSVQLLDDLLKIKSEDLIAKDAKIVDLQGALDEEKQRVGRREKYILRLRRRLEGQGNFTEKVREEAGLAIEELKVRCAELEEKLRYALEHAAIPEQLSETGGDDDDEEDQLSEYSDDLPSQHEEVVFDETELALPEEPRVRADSGYNSETSAGQTPELIHVRPMVPVDWSRLLQQAETFAELDPDDMAMEYQDEDGPASIDGLSFEVLDSDKVKERVRGGSSLPVDRACQTHLEGLPAEAQLDFEQYREELRYYSLENHKANRAHMAQVFGEYPVRWAPKQSTKLALQGSANDNFGNDDQVGSGNLSYTGNNANKPWNTADADGTALFSEMLDCSRRGYKGPRPSTQVRERLVEEEESEDVLETLKRRLDKPYQVSAYPITPGWAAEGLPLYTPEAEFLHNGLLMLGQQAQAAIPQFPPWHSGARLACAPPEHPQPSRIPALVHVLSPPRPLVSKMAPSAPKSRFFKEQAPRAWMLRP</sequence>
<evidence type="ECO:0000256" key="2">
    <source>
        <dbReference type="SAM" id="MobiDB-lite"/>
    </source>
</evidence>
<feature type="transmembrane region" description="Helical" evidence="3">
    <location>
        <begin position="21"/>
        <end position="44"/>
    </location>
</feature>
<evidence type="ECO:0000313" key="4">
    <source>
        <dbReference type="EMBL" id="KAE9964065.1"/>
    </source>
</evidence>
<dbReference type="EMBL" id="WNWR01000377">
    <property type="protein sequence ID" value="KAE9980875.1"/>
    <property type="molecule type" value="Genomic_DNA"/>
</dbReference>
<dbReference type="Proteomes" id="UP000447873">
    <property type="component" value="Unassembled WGS sequence"/>
</dbReference>
<evidence type="ECO:0000313" key="5">
    <source>
        <dbReference type="EMBL" id="KAE9966291.1"/>
    </source>
</evidence>
<protein>
    <submittedName>
        <fullName evidence="5">Uncharacterized protein</fullName>
    </submittedName>
</protein>
<evidence type="ECO:0000313" key="9">
    <source>
        <dbReference type="Proteomes" id="UP000490939"/>
    </source>
</evidence>
<dbReference type="Proteomes" id="UP000433883">
    <property type="component" value="Unassembled WGS sequence"/>
</dbReference>
<evidence type="ECO:0000313" key="8">
    <source>
        <dbReference type="Proteomes" id="UP000447873"/>
    </source>
</evidence>
<dbReference type="AlphaFoldDB" id="A0A8H3UB41"/>
<organism evidence="5 7">
    <name type="scientific">Venturia inaequalis</name>
    <name type="common">Apple scab fungus</name>
    <dbReference type="NCBI Taxonomy" id="5025"/>
    <lineage>
        <taxon>Eukaryota</taxon>
        <taxon>Fungi</taxon>
        <taxon>Dikarya</taxon>
        <taxon>Ascomycota</taxon>
        <taxon>Pezizomycotina</taxon>
        <taxon>Dothideomycetes</taxon>
        <taxon>Pleosporomycetidae</taxon>
        <taxon>Venturiales</taxon>
        <taxon>Venturiaceae</taxon>
        <taxon>Venturia</taxon>
    </lineage>
</organism>
<evidence type="ECO:0000313" key="7">
    <source>
        <dbReference type="Proteomes" id="UP000433883"/>
    </source>
</evidence>
<gene>
    <name evidence="5" type="ORF">BLS_007109</name>
    <name evidence="6" type="ORF">EG327_006420</name>
    <name evidence="4" type="ORF">EG328_010838</name>
</gene>